<dbReference type="GO" id="GO:0000922">
    <property type="term" value="C:spindle pole"/>
    <property type="evidence" value="ECO:0007669"/>
    <property type="project" value="InterPro"/>
</dbReference>
<feature type="domain" description="Gamma tubulin complex component C-terminal" evidence="7">
    <location>
        <begin position="909"/>
        <end position="1234"/>
    </location>
</feature>
<feature type="compositionally biased region" description="Acidic residues" evidence="6">
    <location>
        <begin position="533"/>
        <end position="544"/>
    </location>
</feature>
<keyword evidence="9" id="KW-1185">Reference proteome</keyword>
<evidence type="ECO:0000259" key="8">
    <source>
        <dbReference type="Pfam" id="PF17681"/>
    </source>
</evidence>
<keyword evidence="4" id="KW-0493">Microtubule</keyword>
<keyword evidence="3" id="KW-0963">Cytoplasm</keyword>
<sequence length="1245" mass="139515">MAEDASLASLYEKLKVEDPWLPPRTWESIPSQNGHSIHPRAGDPSLRRSLFDVKAVSEASLVRLAMNALQGVQSAVTSIEKLSASFCSDPADRSFHRITSLWNRTSSTHSLGMILKSIGHSGCLVLLLRKFVEYFANLHPDIGPTRIRHGMEGQSEGRDKCHINIENDEHLQGSLVNQAFAVALGKVLEGYTCSLGTLGASIHLRRSTEDDQFPADASSGVGCLTNVMLLDISLLEVHSHTKELRTRIEALGNICKLDNVALCFSELPLEDLLTKTTAEFRNFPRGGDLLSYLYEQLQVSDPAHNMLLKFLFVRSCAPFLGFVRSWIYQAEINDPYKEFLVEYVSDPAFHPPCKAANTHVSCIQVQEKVAVPYFLRKSVVPLVRAGQQLQVVMKLFELCNYVSPGSYTIEEFLPNWKDFSSNHSSHASALTFDKENIEDLVNVRNNYYIEMNEKLEKLLTKLQVRYKQVAAFNTISFASLSSWASSNAAASLLLNNSFGAPAIPVEEGSTLVTRHNNYDEEVCESPDCLSSDSLEEMSDSEELIEQPNNASHSEQKYFSALRFLSSTLTASSLREKKDPNDKKIDLKGDFQEADLPLGVVSSISKSHRVEFGDPDRSKLSTDQITNSPPEGGFSVSGLLEDPSVIHQGYSEEHRLSTPGCFGGLSKRRLEFAEVLPFFRGNTATSTVLTDRTLCMEENGIGTHSSSILWMLQPLDVIHHRNFLSMNPVLTNITHTPFKNNSGVKDSIYGGQSLPCFDFTSVEDPFKLCLEKLDTISRYQRGSERPFFGNSSASTIVIKKHRRGEEEHGLDSLVSANKKGSCISSPLGSKGQYHHAVLTNVSGGSSWETMLGSCRNNSITGVRDQGEHLSANFKIPLDIVIEKCILQEILLQYRYVSRLTIKLLEEGFDLREHLLSLRRYHFMERADWADLFIMSLWQHKQFSTGIDQSVSDVQELLEMSIQRSSCEEDSNKDRLFVYTTENDRLPQSTAIGVHSFDFLGLGYRVDWPVSIILTPAALNIYAQIFNFLIKVKLAAFSLSNVWCLLKGAKHISQSGKCELQAGQVNCFTSLMNMRHQLNHFVSMLQQYVQSQLSHVSWSGFLHSLQHKVLSNITRSAFLAVKDMMDLESVHMEYLAESLDICLLSEETQEIGGIIQNILQCAVDFRGTLYGGAWSIGGQGDLSVKQPIINFSQVRATKENFEKNLKELHLIYLRSAKHGKFGLSKLWSYLNFNGYFTNSITQDAFLW</sequence>
<dbReference type="InterPro" id="IPR007259">
    <property type="entry name" value="GCP"/>
</dbReference>
<dbReference type="Pfam" id="PF04130">
    <property type="entry name" value="GCP_C_terminal"/>
    <property type="match status" value="1"/>
</dbReference>
<dbReference type="GO" id="GO:0043015">
    <property type="term" value="F:gamma-tubulin binding"/>
    <property type="evidence" value="ECO:0007669"/>
    <property type="project" value="InterPro"/>
</dbReference>
<comment type="subcellular location">
    <subcellularLocation>
        <location evidence="1">Cytoplasm</location>
        <location evidence="1">Cytoskeleton</location>
    </subcellularLocation>
</comment>
<dbReference type="InterPro" id="IPR041470">
    <property type="entry name" value="GCP_N"/>
</dbReference>
<evidence type="ECO:0000256" key="6">
    <source>
        <dbReference type="SAM" id="MobiDB-lite"/>
    </source>
</evidence>
<dbReference type="PANTHER" id="PTHR19302">
    <property type="entry name" value="GAMMA TUBULIN COMPLEX PROTEIN"/>
    <property type="match status" value="1"/>
</dbReference>
<dbReference type="GO" id="GO:0007020">
    <property type="term" value="P:microtubule nucleation"/>
    <property type="evidence" value="ECO:0007669"/>
    <property type="project" value="InterPro"/>
</dbReference>
<dbReference type="RefSeq" id="XP_030521006.2">
    <property type="nucleotide sequence ID" value="XM_030665146.2"/>
</dbReference>
<dbReference type="GO" id="GO:0051321">
    <property type="term" value="P:meiotic cell cycle"/>
    <property type="evidence" value="ECO:0007669"/>
    <property type="project" value="TreeGrafter"/>
</dbReference>
<comment type="similarity">
    <text evidence="2">Belongs to the TUBGCP family.</text>
</comment>
<feature type="domain" description="Gamma tubulin complex component protein N-terminal" evidence="8">
    <location>
        <begin position="67"/>
        <end position="418"/>
    </location>
</feature>
<dbReference type="GO" id="GO:0051225">
    <property type="term" value="P:spindle assembly"/>
    <property type="evidence" value="ECO:0007669"/>
    <property type="project" value="TreeGrafter"/>
</dbReference>
<evidence type="ECO:0000256" key="5">
    <source>
        <dbReference type="ARBA" id="ARBA00023212"/>
    </source>
</evidence>
<feature type="compositionally biased region" description="Basic and acidic residues" evidence="6">
    <location>
        <begin position="609"/>
        <end position="619"/>
    </location>
</feature>
<dbReference type="Proteomes" id="UP000827889">
    <property type="component" value="Chromosome 6"/>
</dbReference>
<dbReference type="Pfam" id="PF17681">
    <property type="entry name" value="GCP_N_terminal"/>
    <property type="match status" value="1"/>
</dbReference>
<dbReference type="GO" id="GO:0000278">
    <property type="term" value="P:mitotic cell cycle"/>
    <property type="evidence" value="ECO:0007669"/>
    <property type="project" value="TreeGrafter"/>
</dbReference>
<dbReference type="GO" id="GO:0000930">
    <property type="term" value="C:gamma-tubulin complex"/>
    <property type="evidence" value="ECO:0007669"/>
    <property type="project" value="TreeGrafter"/>
</dbReference>
<proteinExistence type="inferred from homology"/>
<evidence type="ECO:0000259" key="7">
    <source>
        <dbReference type="Pfam" id="PF04130"/>
    </source>
</evidence>
<organism evidence="9 10">
    <name type="scientific">Rhodamnia argentea</name>
    <dbReference type="NCBI Taxonomy" id="178133"/>
    <lineage>
        <taxon>Eukaryota</taxon>
        <taxon>Viridiplantae</taxon>
        <taxon>Streptophyta</taxon>
        <taxon>Embryophyta</taxon>
        <taxon>Tracheophyta</taxon>
        <taxon>Spermatophyta</taxon>
        <taxon>Magnoliopsida</taxon>
        <taxon>eudicotyledons</taxon>
        <taxon>Gunneridae</taxon>
        <taxon>Pentapetalae</taxon>
        <taxon>rosids</taxon>
        <taxon>malvids</taxon>
        <taxon>Myrtales</taxon>
        <taxon>Myrtaceae</taxon>
        <taxon>Myrtoideae</taxon>
        <taxon>Myrteae</taxon>
        <taxon>Australasian group</taxon>
        <taxon>Rhodamnia</taxon>
    </lineage>
</organism>
<evidence type="ECO:0000313" key="10">
    <source>
        <dbReference type="RefSeq" id="XP_030521006.2"/>
    </source>
</evidence>
<dbReference type="PANTHER" id="PTHR19302:SF70">
    <property type="entry name" value="GAMMA-TUBULIN COMPLEX COMPONENT 6"/>
    <property type="match status" value="1"/>
</dbReference>
<feature type="region of interest" description="Disordered" evidence="6">
    <location>
        <begin position="609"/>
        <end position="633"/>
    </location>
</feature>
<accession>A0A8B8NEW6</accession>
<evidence type="ECO:0000256" key="1">
    <source>
        <dbReference type="ARBA" id="ARBA00004245"/>
    </source>
</evidence>
<dbReference type="InterPro" id="IPR040457">
    <property type="entry name" value="GCP_C"/>
</dbReference>
<dbReference type="InterPro" id="IPR042241">
    <property type="entry name" value="GCP_C_sf"/>
</dbReference>
<dbReference type="GeneID" id="115734393"/>
<evidence type="ECO:0000256" key="4">
    <source>
        <dbReference type="ARBA" id="ARBA00022701"/>
    </source>
</evidence>
<gene>
    <name evidence="10" type="primary">LOC115734393</name>
</gene>
<dbReference type="Gene3D" id="1.20.120.1900">
    <property type="entry name" value="Gamma-tubulin complex, C-terminal domain"/>
    <property type="match status" value="1"/>
</dbReference>
<dbReference type="AlphaFoldDB" id="A0A8B8NEW6"/>
<protein>
    <submittedName>
        <fullName evidence="10">Uncharacterized protein LOC115734393 isoform X1</fullName>
    </submittedName>
</protein>
<dbReference type="GO" id="GO:0051011">
    <property type="term" value="F:microtubule minus-end binding"/>
    <property type="evidence" value="ECO:0007669"/>
    <property type="project" value="TreeGrafter"/>
</dbReference>
<evidence type="ECO:0000256" key="2">
    <source>
        <dbReference type="ARBA" id="ARBA00010337"/>
    </source>
</evidence>
<keyword evidence="5" id="KW-0206">Cytoskeleton</keyword>
<dbReference type="KEGG" id="rarg:115734393"/>
<evidence type="ECO:0000313" key="9">
    <source>
        <dbReference type="Proteomes" id="UP000827889"/>
    </source>
</evidence>
<dbReference type="GO" id="GO:0005874">
    <property type="term" value="C:microtubule"/>
    <property type="evidence" value="ECO:0007669"/>
    <property type="project" value="UniProtKB-KW"/>
</dbReference>
<name>A0A8B8NEW6_9MYRT</name>
<feature type="region of interest" description="Disordered" evidence="6">
    <location>
        <begin position="522"/>
        <end position="551"/>
    </location>
</feature>
<reference evidence="10" key="1">
    <citation type="submission" date="2025-08" db="UniProtKB">
        <authorList>
            <consortium name="RefSeq"/>
        </authorList>
    </citation>
    <scope>IDENTIFICATION</scope>
    <source>
        <tissue evidence="10">Leaf</tissue>
    </source>
</reference>
<evidence type="ECO:0000256" key="3">
    <source>
        <dbReference type="ARBA" id="ARBA00022490"/>
    </source>
</evidence>
<dbReference type="GO" id="GO:0031122">
    <property type="term" value="P:cytoplasmic microtubule organization"/>
    <property type="evidence" value="ECO:0007669"/>
    <property type="project" value="TreeGrafter"/>
</dbReference>